<dbReference type="EMBL" id="LAZR01053264">
    <property type="protein sequence ID" value="KKK81126.1"/>
    <property type="molecule type" value="Genomic_DNA"/>
</dbReference>
<reference evidence="1" key="1">
    <citation type="journal article" date="2015" name="Nature">
        <title>Complex archaea that bridge the gap between prokaryotes and eukaryotes.</title>
        <authorList>
            <person name="Spang A."/>
            <person name="Saw J.H."/>
            <person name="Jorgensen S.L."/>
            <person name="Zaremba-Niedzwiedzka K."/>
            <person name="Martijn J."/>
            <person name="Lind A.E."/>
            <person name="van Eijk R."/>
            <person name="Schleper C."/>
            <person name="Guy L."/>
            <person name="Ettema T.J."/>
        </authorList>
    </citation>
    <scope>NUCLEOTIDE SEQUENCE</scope>
</reference>
<dbReference type="SUPFAM" id="SSF53335">
    <property type="entry name" value="S-adenosyl-L-methionine-dependent methyltransferases"/>
    <property type="match status" value="1"/>
</dbReference>
<protein>
    <submittedName>
        <fullName evidence="1">Uncharacterized protein</fullName>
    </submittedName>
</protein>
<feature type="non-terminal residue" evidence="1">
    <location>
        <position position="1"/>
    </location>
</feature>
<sequence>LERFGYITLPVPIAAGDVGAPQERKRVFVVAHLDVRQQSVESEYGEMGRAPEVVGHAVGEFPQARGRRVLDWHTEARQTGADSDRRHQGWPTQLEVVPRIHGIPAWVVSALGDSVVPQCAEVIGWVIRELAGIDGPPVMETRGAK</sequence>
<gene>
    <name evidence="1" type="ORF">LCGC14_2816620</name>
</gene>
<evidence type="ECO:0000313" key="1">
    <source>
        <dbReference type="EMBL" id="KKK81126.1"/>
    </source>
</evidence>
<comment type="caution">
    <text evidence="1">The sequence shown here is derived from an EMBL/GenBank/DDBJ whole genome shotgun (WGS) entry which is preliminary data.</text>
</comment>
<dbReference type="Gene3D" id="3.40.50.150">
    <property type="entry name" value="Vaccinia Virus protein VP39"/>
    <property type="match status" value="1"/>
</dbReference>
<dbReference type="InterPro" id="IPR029063">
    <property type="entry name" value="SAM-dependent_MTases_sf"/>
</dbReference>
<proteinExistence type="predicted"/>
<accession>A0A0F9B9J5</accession>
<dbReference type="AlphaFoldDB" id="A0A0F9B9J5"/>
<name>A0A0F9B9J5_9ZZZZ</name>
<organism evidence="1">
    <name type="scientific">marine sediment metagenome</name>
    <dbReference type="NCBI Taxonomy" id="412755"/>
    <lineage>
        <taxon>unclassified sequences</taxon>
        <taxon>metagenomes</taxon>
        <taxon>ecological metagenomes</taxon>
    </lineage>
</organism>